<dbReference type="EMBL" id="SCFB01000002">
    <property type="protein sequence ID" value="RZI46850.1"/>
    <property type="molecule type" value="Genomic_DNA"/>
</dbReference>
<evidence type="ECO:0008006" key="3">
    <source>
        <dbReference type="Google" id="ProtNLM"/>
    </source>
</evidence>
<dbReference type="InterPro" id="IPR011990">
    <property type="entry name" value="TPR-like_helical_dom_sf"/>
</dbReference>
<dbReference type="Proteomes" id="UP000293550">
    <property type="component" value="Unassembled WGS sequence"/>
</dbReference>
<keyword evidence="2" id="KW-1185">Reference proteome</keyword>
<protein>
    <recommendedName>
        <fullName evidence="3">Tetratricopeptide repeat protein</fullName>
    </recommendedName>
</protein>
<dbReference type="RefSeq" id="WP_130153322.1">
    <property type="nucleotide sequence ID" value="NZ_SCFB01000002.1"/>
</dbReference>
<organism evidence="1 2">
    <name type="scientific">Candidatus Finniella inopinata</name>
    <dbReference type="NCBI Taxonomy" id="1696036"/>
    <lineage>
        <taxon>Bacteria</taxon>
        <taxon>Pseudomonadati</taxon>
        <taxon>Pseudomonadota</taxon>
        <taxon>Alphaproteobacteria</taxon>
        <taxon>Holosporales</taxon>
        <taxon>Candidatus Paracaedibacteraceae</taxon>
        <taxon>Candidatus Finniella</taxon>
    </lineage>
</organism>
<comment type="caution">
    <text evidence="1">The sequence shown here is derived from an EMBL/GenBank/DDBJ whole genome shotgun (WGS) entry which is preliminary data.</text>
</comment>
<evidence type="ECO:0000313" key="2">
    <source>
        <dbReference type="Proteomes" id="UP000293550"/>
    </source>
</evidence>
<reference evidence="1 2" key="1">
    <citation type="submission" date="2018-10" db="EMBL/GenBank/DDBJ databases">
        <title>An updated phylogeny of the Alphaproteobacteria reveals that the parasitic Rickettsiales and Holosporales have independent origins.</title>
        <authorList>
            <person name="Munoz-Gomez S.A."/>
            <person name="Hess S."/>
            <person name="Burger G."/>
            <person name="Lang B.F."/>
            <person name="Susko E."/>
            <person name="Slamovits C.H."/>
            <person name="Roger A.J."/>
        </authorList>
    </citation>
    <scope>NUCLEOTIDE SEQUENCE [LARGE SCALE GENOMIC DNA]</scope>
    <source>
        <strain evidence="1">HOLO01</strain>
    </source>
</reference>
<dbReference type="SUPFAM" id="SSF48452">
    <property type="entry name" value="TPR-like"/>
    <property type="match status" value="1"/>
</dbReference>
<accession>A0A4Q7DKE2</accession>
<sequence length="440" mass="49303">MHSIVKILSLTLILQGLTYAASSDIKPDMMSLASKRSSGFLVSKLEKKEPILWEDLHNFLKDSPAQFLCDFDLIVEQKDGINRFVDVFHLESFQQTLAKLGTPPDQSTTPVLLTVGWALYLTKQYDEAIKLVYKILQRHAERQEWSTIATNIAIWSYKSRALSAKIPGDLLFAARHYEGSERAEMASDAYHLAGNQYLEYAKKTIDNEYYWQQAAEAFEMASKLTANEKNKSINNGFSVSCYLSYAEEITTPFLYTTGQTRPNLIDFRAAAKAYTSAGKNSDAKRMYRKIISLTPSTTQNIPIHSLFMIVRTYEELGMGDQAPVDYQKIAEVFIANQHVLQSPPNLEIAAQALEKANQKDKAREFLIKAASGFEQLATVAANQKNPSWGLWNQAAEAYGKLGMEQQAQAAKDRAALQYVLENPMTVSSSSSPSISIKEVE</sequence>
<evidence type="ECO:0000313" key="1">
    <source>
        <dbReference type="EMBL" id="RZI46850.1"/>
    </source>
</evidence>
<gene>
    <name evidence="1" type="ORF">EQU50_01090</name>
</gene>
<name>A0A4Q7DKE2_9PROT</name>
<dbReference type="Gene3D" id="1.25.40.10">
    <property type="entry name" value="Tetratricopeptide repeat domain"/>
    <property type="match status" value="1"/>
</dbReference>
<proteinExistence type="predicted"/>
<dbReference type="AlphaFoldDB" id="A0A4Q7DKE2"/>